<dbReference type="InterPro" id="IPR036856">
    <property type="entry name" value="Ald_Oxase/Xan_DH_a/b_sf"/>
</dbReference>
<dbReference type="SMART" id="SM01008">
    <property type="entry name" value="Ald_Xan_dh_C"/>
    <property type="match status" value="1"/>
</dbReference>
<proteinExistence type="predicted"/>
<feature type="domain" description="Aldehyde oxidase/xanthine dehydrogenase a/b hammerhead" evidence="2">
    <location>
        <begin position="201"/>
        <end position="279"/>
    </location>
</feature>
<gene>
    <name evidence="3" type="ORF">METZ01_LOCUS70779</name>
</gene>
<protein>
    <recommendedName>
        <fullName evidence="2">Aldehyde oxidase/xanthine dehydrogenase a/b hammerhead domain-containing protein</fullName>
    </recommendedName>
</protein>
<dbReference type="InterPro" id="IPR046867">
    <property type="entry name" value="AldOxase/xan_DH_MoCoBD2"/>
</dbReference>
<evidence type="ECO:0000259" key="2">
    <source>
        <dbReference type="SMART" id="SM01008"/>
    </source>
</evidence>
<reference evidence="3" key="1">
    <citation type="submission" date="2018-05" db="EMBL/GenBank/DDBJ databases">
        <authorList>
            <person name="Lanie J.A."/>
            <person name="Ng W.-L."/>
            <person name="Kazmierczak K.M."/>
            <person name="Andrzejewski T.M."/>
            <person name="Davidsen T.M."/>
            <person name="Wayne K.J."/>
            <person name="Tettelin H."/>
            <person name="Glass J.I."/>
            <person name="Rusch D."/>
            <person name="Podicherti R."/>
            <person name="Tsui H.-C.T."/>
            <person name="Winkler M.E."/>
        </authorList>
    </citation>
    <scope>NUCLEOTIDE SEQUENCE</scope>
</reference>
<dbReference type="SUPFAM" id="SSF56003">
    <property type="entry name" value="Molybdenum cofactor-binding domain"/>
    <property type="match status" value="2"/>
</dbReference>
<keyword evidence="1" id="KW-0812">Transmembrane</keyword>
<evidence type="ECO:0000313" key="3">
    <source>
        <dbReference type="EMBL" id="SVA17925.1"/>
    </source>
</evidence>
<dbReference type="InterPro" id="IPR012368">
    <property type="entry name" value="OxRdtase_Mopterin-bd_su_IorB"/>
</dbReference>
<dbReference type="Gene3D" id="3.30.365.10">
    <property type="entry name" value="Aldehyde oxidase/xanthine dehydrogenase, molybdopterin binding domain"/>
    <property type="match status" value="4"/>
</dbReference>
<accession>A0A381TPE6</accession>
<dbReference type="InterPro" id="IPR000674">
    <property type="entry name" value="Ald_Oxase/Xan_DH_a/b"/>
</dbReference>
<dbReference type="SUPFAM" id="SSF54665">
    <property type="entry name" value="CO dehydrogenase molybdoprotein N-domain-like"/>
    <property type="match status" value="1"/>
</dbReference>
<dbReference type="InterPro" id="IPR037165">
    <property type="entry name" value="AldOxase/xan_DH_Mopterin-bd_sf"/>
</dbReference>
<dbReference type="PIRSF" id="PIRSF036389">
    <property type="entry name" value="IOR_B"/>
    <property type="match status" value="1"/>
</dbReference>
<name>A0A381TPE6_9ZZZZ</name>
<dbReference type="AlphaFoldDB" id="A0A381TPE6"/>
<dbReference type="Pfam" id="PF20256">
    <property type="entry name" value="MoCoBD_2"/>
    <property type="match status" value="2"/>
</dbReference>
<dbReference type="InterPro" id="IPR052516">
    <property type="entry name" value="N-heterocyclic_Hydroxylase"/>
</dbReference>
<dbReference type="InterPro" id="IPR008274">
    <property type="entry name" value="AldOxase/xan_DH_MoCoBD1"/>
</dbReference>
<dbReference type="PANTHER" id="PTHR47495">
    <property type="entry name" value="ALDEHYDE DEHYDROGENASE"/>
    <property type="match status" value="1"/>
</dbReference>
<keyword evidence="1" id="KW-1133">Transmembrane helix</keyword>
<dbReference type="InterPro" id="IPR006311">
    <property type="entry name" value="TAT_signal"/>
</dbReference>
<organism evidence="3">
    <name type="scientific">marine metagenome</name>
    <dbReference type="NCBI Taxonomy" id="408172"/>
    <lineage>
        <taxon>unclassified sequences</taxon>
        <taxon>metagenomes</taxon>
        <taxon>ecological metagenomes</taxon>
    </lineage>
</organism>
<dbReference type="PANTHER" id="PTHR47495:SF2">
    <property type="entry name" value="ALDEHYDE DEHYDROGENASE"/>
    <property type="match status" value="1"/>
</dbReference>
<dbReference type="GO" id="GO:0016491">
    <property type="term" value="F:oxidoreductase activity"/>
    <property type="evidence" value="ECO:0007669"/>
    <property type="project" value="InterPro"/>
</dbReference>
<dbReference type="EMBL" id="UINC01004936">
    <property type="protein sequence ID" value="SVA17925.1"/>
    <property type="molecule type" value="Genomic_DNA"/>
</dbReference>
<dbReference type="Gene3D" id="3.90.1170.50">
    <property type="entry name" value="Aldehyde oxidase/xanthine dehydrogenase, a/b hammerhead"/>
    <property type="match status" value="1"/>
</dbReference>
<dbReference type="PROSITE" id="PS51318">
    <property type="entry name" value="TAT"/>
    <property type="match status" value="1"/>
</dbReference>
<sequence>MSSRNTFTRRDFLKVGSIVGSGLAIGFHFPFGNKLLGAQETSFKPNTFINILPDDRILISVAKAEMGQGVWTSLPMLIAEEMEADWTSIEIMQSSDSSFIGTGGSSSISRYGWKKMREAGAVAKQMLIEAASMKWKVSPVECEAEDSMIYHRPSGKKVSFGSVSDLASKLKVPKKVNLKDPKNFSILGKDMLRADTVVKINGTASYAMDTELEGMVYAMVERPSSFGATYVSSNAEHVKQQPEILDVFVTPRGVAIVGKNTWSVIQARKLLKVKWKKKKPINNDSKVYIEHMEKLISGKADSVRKEGRPNKTTKEAEDLFEAKYYLPFQAHAAMEPCNCVVDVKNNSCEIWAGTQNAKNAVDRASSITGIDKKNIKINVTFLGGGFGRKSFNDFIDEGVYVSQKVKKPTKLIWMREDDTRHGFNRPSSIHHLVGNLKNKKINLWKHKIVSPDAAGQQMIYQYGASLPGLAKGIMSLNFVKRKISFIAEGAKTIKYDFPNILIETKPFETDIPLGFWRAVYDSQNSFANECFIDELAYQGEIDPVELRLKHLDSNSRSVAVIKKAAKESSWRTKLKEGRFHGFAYHHSFGSHVAEVAEISVSKSNKVRVHNVTCVVDCGQTVNPMTIRAQMQSAIVFGIGATLKSEITVNKGKVDQSNYDNYKVLRMDEMPRIDVHIIKNNEYPGGVGEPGLPPIAPAITNAVYAATGKRIRKLPIRPSDLRS</sequence>
<evidence type="ECO:0000256" key="1">
    <source>
        <dbReference type="SAM" id="Phobius"/>
    </source>
</evidence>
<dbReference type="Pfam" id="PF02738">
    <property type="entry name" value="MoCoBD_1"/>
    <property type="match status" value="1"/>
</dbReference>
<feature type="transmembrane region" description="Helical" evidence="1">
    <location>
        <begin position="12"/>
        <end position="31"/>
    </location>
</feature>
<keyword evidence="1" id="KW-0472">Membrane</keyword>